<dbReference type="AlphaFoldDB" id="A0A9I9EFK8"/>
<protein>
    <submittedName>
        <fullName evidence="1">Uncharacterized protein</fullName>
    </submittedName>
</protein>
<organism evidence="1">
    <name type="scientific">Cucumis melo</name>
    <name type="common">Muskmelon</name>
    <dbReference type="NCBI Taxonomy" id="3656"/>
    <lineage>
        <taxon>Eukaryota</taxon>
        <taxon>Viridiplantae</taxon>
        <taxon>Streptophyta</taxon>
        <taxon>Embryophyta</taxon>
        <taxon>Tracheophyta</taxon>
        <taxon>Spermatophyta</taxon>
        <taxon>Magnoliopsida</taxon>
        <taxon>eudicotyledons</taxon>
        <taxon>Gunneridae</taxon>
        <taxon>Pentapetalae</taxon>
        <taxon>rosids</taxon>
        <taxon>fabids</taxon>
        <taxon>Cucurbitales</taxon>
        <taxon>Cucurbitaceae</taxon>
        <taxon>Benincaseae</taxon>
        <taxon>Cucumis</taxon>
    </lineage>
</organism>
<dbReference type="EnsemblPlants" id="MELO3C033056.2.1">
    <property type="protein sequence ID" value="MELO3C033056.2.1"/>
    <property type="gene ID" value="MELO3C033056.2"/>
</dbReference>
<reference evidence="1" key="1">
    <citation type="submission" date="2023-03" db="UniProtKB">
        <authorList>
            <consortium name="EnsemblPlants"/>
        </authorList>
    </citation>
    <scope>IDENTIFICATION</scope>
</reference>
<evidence type="ECO:0000313" key="1">
    <source>
        <dbReference type="EnsemblPlants" id="MELO3C033056.2.1"/>
    </source>
</evidence>
<proteinExistence type="predicted"/>
<accession>A0A9I9EFK8</accession>
<name>A0A9I9EFK8_CUCME</name>
<sequence length="43" mass="5036">MTRSDIKDSVGRRRLDQTSKLWRMLKTTADDSKLGVAWKTLRN</sequence>
<dbReference type="Gramene" id="MELO3C033056.2.1">
    <property type="protein sequence ID" value="MELO3C033056.2.1"/>
    <property type="gene ID" value="MELO3C033056.2"/>
</dbReference>